<dbReference type="Proteomes" id="UP000609121">
    <property type="component" value="Unassembled WGS sequence"/>
</dbReference>
<dbReference type="EMBL" id="JACVXA010000106">
    <property type="protein sequence ID" value="MBE3640571.1"/>
    <property type="molecule type" value="Genomic_DNA"/>
</dbReference>
<reference evidence="3" key="1">
    <citation type="submission" date="2020-09" db="EMBL/GenBank/DDBJ databases">
        <title>A novel bacterium of genus Mangrovicoccus, isolated from South China Sea.</title>
        <authorList>
            <person name="Huang H."/>
            <person name="Mo K."/>
            <person name="Hu Y."/>
        </authorList>
    </citation>
    <scope>NUCLEOTIDE SEQUENCE</scope>
    <source>
        <strain evidence="3">HB182678</strain>
    </source>
</reference>
<gene>
    <name evidence="3" type="ORF">ICN82_20400</name>
</gene>
<keyword evidence="4" id="KW-1185">Reference proteome</keyword>
<keyword evidence="2" id="KW-0732">Signal</keyword>
<feature type="transmembrane region" description="Helical" evidence="1">
    <location>
        <begin position="91"/>
        <end position="124"/>
    </location>
</feature>
<evidence type="ECO:0000256" key="1">
    <source>
        <dbReference type="SAM" id="Phobius"/>
    </source>
</evidence>
<keyword evidence="1" id="KW-0472">Membrane</keyword>
<evidence type="ECO:0000313" key="4">
    <source>
        <dbReference type="Proteomes" id="UP000609121"/>
    </source>
</evidence>
<keyword evidence="1" id="KW-0812">Transmembrane</keyword>
<dbReference type="PIRSF" id="PIRSF016919">
    <property type="entry name" value="HupE_UreJ"/>
    <property type="match status" value="1"/>
</dbReference>
<sequence>MMRMIAPALLLLAAGPAMAHVGPGAHGSVATGLLHPLSGLDHILAMVAVGLWASLIGGRALWIAPAAFVGAMVAGYALGVAGLPLPMVEPMILASTVVLGLAAAAALRIGLVPAAAAIAAFGLFHGHAHGGELGEAGALRFGLGFVLATAMLHLAGIGLGLGLKQVSARHGNTIARIAGGVIALAGLSLALG</sequence>
<dbReference type="InterPro" id="IPR007038">
    <property type="entry name" value="HupE_UreJ"/>
</dbReference>
<feature type="transmembrane region" description="Helical" evidence="1">
    <location>
        <begin position="136"/>
        <end position="161"/>
    </location>
</feature>
<evidence type="ECO:0000256" key="2">
    <source>
        <dbReference type="SAM" id="SignalP"/>
    </source>
</evidence>
<feature type="transmembrane region" description="Helical" evidence="1">
    <location>
        <begin position="67"/>
        <end position="85"/>
    </location>
</feature>
<evidence type="ECO:0000313" key="3">
    <source>
        <dbReference type="EMBL" id="MBE3640571.1"/>
    </source>
</evidence>
<comment type="caution">
    <text evidence="3">The sequence shown here is derived from an EMBL/GenBank/DDBJ whole genome shotgun (WGS) entry which is preliminary data.</text>
</comment>
<dbReference type="Pfam" id="PF04955">
    <property type="entry name" value="HupE_UreJ"/>
    <property type="match status" value="1"/>
</dbReference>
<feature type="chain" id="PRO_5035239640" evidence="2">
    <location>
        <begin position="20"/>
        <end position="192"/>
    </location>
</feature>
<proteinExistence type="predicted"/>
<feature type="signal peptide" evidence="2">
    <location>
        <begin position="1"/>
        <end position="19"/>
    </location>
</feature>
<accession>A0A8J6ZFJ9</accession>
<name>A0A8J6ZFJ9_9RHOB</name>
<protein>
    <submittedName>
        <fullName evidence="3">HupE/UreJ family protein</fullName>
    </submittedName>
</protein>
<dbReference type="RefSeq" id="WP_193186962.1">
    <property type="nucleotide sequence ID" value="NZ_JACVXA010000106.1"/>
</dbReference>
<dbReference type="AlphaFoldDB" id="A0A8J6ZFJ9"/>
<organism evidence="3 4">
    <name type="scientific">Mangrovicoccus algicola</name>
    <dbReference type="NCBI Taxonomy" id="2771008"/>
    <lineage>
        <taxon>Bacteria</taxon>
        <taxon>Pseudomonadati</taxon>
        <taxon>Pseudomonadota</taxon>
        <taxon>Alphaproteobacteria</taxon>
        <taxon>Rhodobacterales</taxon>
        <taxon>Paracoccaceae</taxon>
        <taxon>Mangrovicoccus</taxon>
    </lineage>
</organism>
<keyword evidence="1" id="KW-1133">Transmembrane helix</keyword>
<feature type="transmembrane region" description="Helical" evidence="1">
    <location>
        <begin position="173"/>
        <end position="191"/>
    </location>
</feature>
<feature type="transmembrane region" description="Helical" evidence="1">
    <location>
        <begin position="43"/>
        <end position="62"/>
    </location>
</feature>